<keyword evidence="4 13" id="KW-0235">DNA replication</keyword>
<comment type="subunit">
    <text evidence="2 13">Homodimer.</text>
</comment>
<feature type="repeat" description="CXXCXGXG motif" evidence="13">
    <location>
        <begin position="229"/>
        <end position="236"/>
    </location>
</feature>
<dbReference type="PANTHER" id="PTHR43096:SF52">
    <property type="entry name" value="DNAJ HOMOLOG 1, MITOCHONDRIAL-RELATED"/>
    <property type="match status" value="1"/>
</dbReference>
<evidence type="ECO:0000256" key="3">
    <source>
        <dbReference type="ARBA" id="ARBA00022490"/>
    </source>
</evidence>
<dbReference type="SMART" id="SM00271">
    <property type="entry name" value="DnaJ"/>
    <property type="match status" value="1"/>
</dbReference>
<feature type="repeat" description="CXXCXGXG motif" evidence="13">
    <location>
        <begin position="189"/>
        <end position="196"/>
    </location>
</feature>
<keyword evidence="5 13" id="KW-0479">Metal-binding</keyword>
<dbReference type="PANTHER" id="PTHR43096">
    <property type="entry name" value="DNAJ HOMOLOG 1, MITOCHONDRIAL-RELATED"/>
    <property type="match status" value="1"/>
</dbReference>
<evidence type="ECO:0000256" key="13">
    <source>
        <dbReference type="HAMAP-Rule" id="MF_01152"/>
    </source>
</evidence>
<dbReference type="GO" id="GO:0006260">
    <property type="term" value="P:DNA replication"/>
    <property type="evidence" value="ECO:0007669"/>
    <property type="project" value="UniProtKB-KW"/>
</dbReference>
<dbReference type="CDD" id="cd10747">
    <property type="entry name" value="DnaJ_C"/>
    <property type="match status" value="1"/>
</dbReference>
<comment type="function">
    <text evidence="13">Participates actively in the response to hyperosmotic and heat shock by preventing the aggregation of stress-denatured proteins and by disaggregating proteins, also in an autonomous, DnaK-independent fashion. Unfolded proteins bind initially to DnaJ; upon interaction with the DnaJ-bound protein, DnaK hydrolyzes its bound ATP, resulting in the formation of a stable complex. GrpE releases ADP from DnaK; ATP binding to DnaK triggers the release of the substrate protein, thus completing the reaction cycle. Several rounds of ATP-dependent interactions between DnaJ, DnaK and GrpE are required for fully efficient folding. Also involved, together with DnaK and GrpE, in the DNA replication of plasmids through activation of initiation proteins.</text>
</comment>
<dbReference type="AlphaFoldDB" id="A0A2M7APC5"/>
<dbReference type="InterPro" id="IPR002939">
    <property type="entry name" value="DnaJ_C"/>
</dbReference>
<dbReference type="PROSITE" id="PS00636">
    <property type="entry name" value="DNAJ_1"/>
    <property type="match status" value="1"/>
</dbReference>
<dbReference type="Pfam" id="PF00226">
    <property type="entry name" value="DnaJ"/>
    <property type="match status" value="1"/>
</dbReference>
<dbReference type="SUPFAM" id="SSF46565">
    <property type="entry name" value="Chaperone J-domain"/>
    <property type="match status" value="1"/>
</dbReference>
<comment type="similarity">
    <text evidence="11 13">Belongs to the DnaJ family.</text>
</comment>
<dbReference type="InterPro" id="IPR012724">
    <property type="entry name" value="DnaJ"/>
</dbReference>
<keyword evidence="6 13" id="KW-0677">Repeat</keyword>
<dbReference type="FunFam" id="2.10.230.10:FF:000002">
    <property type="entry name" value="Molecular chaperone DnaJ"/>
    <property type="match status" value="1"/>
</dbReference>
<dbReference type="EMBL" id="PEWD01000012">
    <property type="protein sequence ID" value="PIU69259.1"/>
    <property type="molecule type" value="Genomic_DNA"/>
</dbReference>
<evidence type="ECO:0000256" key="5">
    <source>
        <dbReference type="ARBA" id="ARBA00022723"/>
    </source>
</evidence>
<evidence type="ECO:0000313" key="18">
    <source>
        <dbReference type="Proteomes" id="UP000229916"/>
    </source>
</evidence>
<accession>A0A2M7APC5</accession>
<dbReference type="GO" id="GO:0009408">
    <property type="term" value="P:response to heat"/>
    <property type="evidence" value="ECO:0007669"/>
    <property type="project" value="InterPro"/>
</dbReference>
<dbReference type="GO" id="GO:0042026">
    <property type="term" value="P:protein refolding"/>
    <property type="evidence" value="ECO:0007669"/>
    <property type="project" value="TreeGrafter"/>
</dbReference>
<feature type="repeat" description="CXXCXGXG motif" evidence="13">
    <location>
        <begin position="215"/>
        <end position="222"/>
    </location>
</feature>
<feature type="binding site" evidence="13">
    <location>
        <position position="215"/>
    </location>
    <ligand>
        <name>Zn(2+)</name>
        <dbReference type="ChEBI" id="CHEBI:29105"/>
        <label>2</label>
    </ligand>
</feature>
<organism evidence="17 18">
    <name type="scientific">candidate division WWE3 bacterium CG06_land_8_20_14_3_00_42_16</name>
    <dbReference type="NCBI Taxonomy" id="1975083"/>
    <lineage>
        <taxon>Bacteria</taxon>
        <taxon>Katanobacteria</taxon>
    </lineage>
</organism>
<evidence type="ECO:0000256" key="2">
    <source>
        <dbReference type="ARBA" id="ARBA00011738"/>
    </source>
</evidence>
<dbReference type="Proteomes" id="UP000229916">
    <property type="component" value="Unassembled WGS sequence"/>
</dbReference>
<feature type="binding site" evidence="13">
    <location>
        <position position="172"/>
    </location>
    <ligand>
        <name>Zn(2+)</name>
        <dbReference type="ChEBI" id="CHEBI:29105"/>
        <label>1</label>
    </ligand>
</feature>
<dbReference type="InterPro" id="IPR036410">
    <property type="entry name" value="HSP_DnaJ_Cys-rich_dom_sf"/>
</dbReference>
<dbReference type="SUPFAM" id="SSF49493">
    <property type="entry name" value="HSP40/DnaJ peptide-binding domain"/>
    <property type="match status" value="2"/>
</dbReference>
<evidence type="ECO:0000256" key="1">
    <source>
        <dbReference type="ARBA" id="ARBA00004496"/>
    </source>
</evidence>
<dbReference type="Pfam" id="PF00684">
    <property type="entry name" value="DnaJ_CXXCXGXG"/>
    <property type="match status" value="1"/>
</dbReference>
<feature type="binding site" evidence="13">
    <location>
        <position position="175"/>
    </location>
    <ligand>
        <name>Zn(2+)</name>
        <dbReference type="ChEBI" id="CHEBI:29105"/>
        <label>1</label>
    </ligand>
</feature>
<evidence type="ECO:0000256" key="12">
    <source>
        <dbReference type="ARBA" id="ARBA00067609"/>
    </source>
</evidence>
<dbReference type="GO" id="GO:0008270">
    <property type="term" value="F:zinc ion binding"/>
    <property type="evidence" value="ECO:0007669"/>
    <property type="project" value="UniProtKB-UniRule"/>
</dbReference>
<dbReference type="Gene3D" id="2.60.260.20">
    <property type="entry name" value="Urease metallochaperone UreE, N-terminal domain"/>
    <property type="match status" value="2"/>
</dbReference>
<dbReference type="GO" id="GO:0005524">
    <property type="term" value="F:ATP binding"/>
    <property type="evidence" value="ECO:0007669"/>
    <property type="project" value="InterPro"/>
</dbReference>
<feature type="binding site" evidence="13">
    <location>
        <position position="218"/>
    </location>
    <ligand>
        <name>Zn(2+)</name>
        <dbReference type="ChEBI" id="CHEBI:29105"/>
        <label>2</label>
    </ligand>
</feature>
<evidence type="ECO:0000259" key="16">
    <source>
        <dbReference type="PROSITE" id="PS51188"/>
    </source>
</evidence>
<dbReference type="NCBIfam" id="TIGR02349">
    <property type="entry name" value="DnaJ_bact"/>
    <property type="match status" value="1"/>
</dbReference>
<comment type="caution">
    <text evidence="17">The sequence shown here is derived from an EMBL/GenBank/DDBJ whole genome shotgun (WGS) entry which is preliminary data.</text>
</comment>
<name>A0A2M7APC5_UNCKA</name>
<feature type="repeat" description="CXXCXGXG motif" evidence="13">
    <location>
        <begin position="172"/>
        <end position="179"/>
    </location>
</feature>
<feature type="binding site" evidence="13">
    <location>
        <position position="192"/>
    </location>
    <ligand>
        <name>Zn(2+)</name>
        <dbReference type="ChEBI" id="CHEBI:29105"/>
        <label>2</label>
    </ligand>
</feature>
<dbReference type="InterPro" id="IPR036869">
    <property type="entry name" value="J_dom_sf"/>
</dbReference>
<dbReference type="InterPro" id="IPR008971">
    <property type="entry name" value="HSP40/DnaJ_pept-bd"/>
</dbReference>
<feature type="domain" description="J" evidence="15">
    <location>
        <begin position="6"/>
        <end position="70"/>
    </location>
</feature>
<dbReference type="InterPro" id="IPR001623">
    <property type="entry name" value="DnaJ_domain"/>
</dbReference>
<dbReference type="CDD" id="cd06257">
    <property type="entry name" value="DnaJ"/>
    <property type="match status" value="1"/>
</dbReference>
<keyword evidence="7 13" id="KW-0863">Zinc-finger</keyword>
<gene>
    <name evidence="13 17" type="primary">dnaJ</name>
    <name evidence="17" type="ORF">COS81_00685</name>
</gene>
<dbReference type="InterPro" id="IPR001305">
    <property type="entry name" value="HSP_DnaJ_Cys-rich_dom"/>
</dbReference>
<feature type="binding site" evidence="13">
    <location>
        <position position="232"/>
    </location>
    <ligand>
        <name>Zn(2+)</name>
        <dbReference type="ChEBI" id="CHEBI:29105"/>
        <label>1</label>
    </ligand>
</feature>
<dbReference type="NCBIfam" id="NF008035">
    <property type="entry name" value="PRK10767.1"/>
    <property type="match status" value="1"/>
</dbReference>
<dbReference type="GO" id="GO:0031072">
    <property type="term" value="F:heat shock protein binding"/>
    <property type="evidence" value="ECO:0007669"/>
    <property type="project" value="InterPro"/>
</dbReference>
<evidence type="ECO:0000256" key="7">
    <source>
        <dbReference type="ARBA" id="ARBA00022771"/>
    </source>
</evidence>
<feature type="zinc finger region" description="CR-type" evidence="14">
    <location>
        <begin position="159"/>
        <end position="241"/>
    </location>
</feature>
<evidence type="ECO:0000259" key="15">
    <source>
        <dbReference type="PROSITE" id="PS50076"/>
    </source>
</evidence>
<evidence type="ECO:0000313" key="17">
    <source>
        <dbReference type="EMBL" id="PIU69259.1"/>
    </source>
</evidence>
<comment type="domain">
    <text evidence="13">The J domain is necessary and sufficient to stimulate DnaK ATPase activity. Zinc center 1 plays an important role in the autonomous, DnaK-independent chaperone activity of DnaJ. Zinc center 2 is essential for interaction with DnaK and for DnaJ activity.</text>
</comment>
<keyword evidence="8 13" id="KW-0862">Zinc</keyword>
<evidence type="ECO:0000256" key="10">
    <source>
        <dbReference type="ARBA" id="ARBA00023186"/>
    </source>
</evidence>
<feature type="domain" description="CR-type" evidence="16">
    <location>
        <begin position="159"/>
        <end position="241"/>
    </location>
</feature>
<dbReference type="PRINTS" id="PR00625">
    <property type="entry name" value="JDOMAIN"/>
</dbReference>
<evidence type="ECO:0000256" key="14">
    <source>
        <dbReference type="PROSITE-ProRule" id="PRU00546"/>
    </source>
</evidence>
<dbReference type="Gene3D" id="1.10.287.110">
    <property type="entry name" value="DnaJ domain"/>
    <property type="match status" value="1"/>
</dbReference>
<evidence type="ECO:0000256" key="9">
    <source>
        <dbReference type="ARBA" id="ARBA00023016"/>
    </source>
</evidence>
<evidence type="ECO:0000256" key="6">
    <source>
        <dbReference type="ARBA" id="ARBA00022737"/>
    </source>
</evidence>
<comment type="subcellular location">
    <subcellularLocation>
        <location evidence="1 13">Cytoplasm</location>
    </subcellularLocation>
</comment>
<dbReference type="PROSITE" id="PS50076">
    <property type="entry name" value="DNAJ_2"/>
    <property type="match status" value="1"/>
</dbReference>
<sequence>MATKRDYYETLAVAKNASKEEIKKAYRKLALQYHPDRNKGPEAEKKFKEVTEAYEILSDTKKRQAYDQFGHAAFDQASGFPGGGAYQYRTYTGKPGAGFDSDFGGFSDPFEIFEQFFGSSSPFDFGERSGRRKRQSAGSRQGQDLRYELSLSFSEAALGTEKEIAYRRLEKCRVCEGSGAADTSSVQTCPSCGGSGQMQRVQRTIFGSFATVATCSRCNGEGKIIKNLCPECRGRGVLAQNHQMKVKIPVGVANGSQIRYASEGDAGERGGGYGDLYLHLKVSGHSFLKREGEDVYLEIPISFAQAALGDVVEVPTIKETVKLKIPAGTQTGTQFRLKGKGIQRLHSTGRGDEYVKVIVKTPSRLSNRGKELFNELKKEESPEAFWKKFFG</sequence>
<feature type="binding site" evidence="13">
    <location>
        <position position="229"/>
    </location>
    <ligand>
        <name>Zn(2+)</name>
        <dbReference type="ChEBI" id="CHEBI:29105"/>
        <label>1</label>
    </ligand>
</feature>
<reference evidence="18" key="1">
    <citation type="submission" date="2017-09" db="EMBL/GenBank/DDBJ databases">
        <title>Depth-based differentiation of microbial function through sediment-hosted aquifers and enrichment of novel symbionts in the deep terrestrial subsurface.</title>
        <authorList>
            <person name="Probst A.J."/>
            <person name="Ladd B."/>
            <person name="Jarett J.K."/>
            <person name="Geller-Mcgrath D.E."/>
            <person name="Sieber C.M.K."/>
            <person name="Emerson J.B."/>
            <person name="Anantharaman K."/>
            <person name="Thomas B.C."/>
            <person name="Malmstrom R."/>
            <person name="Stieglmeier M."/>
            <person name="Klingl A."/>
            <person name="Woyke T."/>
            <person name="Ryan C.M."/>
            <person name="Banfield J.F."/>
        </authorList>
    </citation>
    <scope>NUCLEOTIDE SEQUENCE [LARGE SCALE GENOMIC DNA]</scope>
</reference>
<comment type="cofactor">
    <cofactor evidence="13">
        <name>Zn(2+)</name>
        <dbReference type="ChEBI" id="CHEBI:29105"/>
    </cofactor>
    <text evidence="13">Binds 2 Zn(2+) ions per monomer.</text>
</comment>
<dbReference type="SUPFAM" id="SSF57938">
    <property type="entry name" value="DnaJ/Hsp40 cysteine-rich domain"/>
    <property type="match status" value="1"/>
</dbReference>
<keyword evidence="9 13" id="KW-0346">Stress response</keyword>
<dbReference type="Pfam" id="PF01556">
    <property type="entry name" value="DnaJ_C"/>
    <property type="match status" value="1"/>
</dbReference>
<dbReference type="PROSITE" id="PS51188">
    <property type="entry name" value="ZF_CR"/>
    <property type="match status" value="1"/>
</dbReference>
<dbReference type="FunFam" id="2.60.260.20:FF:000004">
    <property type="entry name" value="Molecular chaperone DnaJ"/>
    <property type="match status" value="1"/>
</dbReference>
<dbReference type="HAMAP" id="MF_01152">
    <property type="entry name" value="DnaJ"/>
    <property type="match status" value="1"/>
</dbReference>
<keyword evidence="3 13" id="KW-0963">Cytoplasm</keyword>
<evidence type="ECO:0000256" key="11">
    <source>
        <dbReference type="ARBA" id="ARBA00061004"/>
    </source>
</evidence>
<protein>
    <recommendedName>
        <fullName evidence="12 13">Chaperone protein DnaJ</fullName>
    </recommendedName>
</protein>
<dbReference type="Gene3D" id="2.10.230.10">
    <property type="entry name" value="Heat shock protein DnaJ, cysteine-rich domain"/>
    <property type="match status" value="1"/>
</dbReference>
<keyword evidence="10 13" id="KW-0143">Chaperone</keyword>
<feature type="binding site" evidence="13">
    <location>
        <position position="189"/>
    </location>
    <ligand>
        <name>Zn(2+)</name>
        <dbReference type="ChEBI" id="CHEBI:29105"/>
        <label>2</label>
    </ligand>
</feature>
<dbReference type="GO" id="GO:0005737">
    <property type="term" value="C:cytoplasm"/>
    <property type="evidence" value="ECO:0007669"/>
    <property type="project" value="UniProtKB-SubCell"/>
</dbReference>
<dbReference type="InterPro" id="IPR018253">
    <property type="entry name" value="DnaJ_domain_CS"/>
</dbReference>
<evidence type="ECO:0000256" key="4">
    <source>
        <dbReference type="ARBA" id="ARBA00022705"/>
    </source>
</evidence>
<evidence type="ECO:0000256" key="8">
    <source>
        <dbReference type="ARBA" id="ARBA00022833"/>
    </source>
</evidence>
<dbReference type="GO" id="GO:0051082">
    <property type="term" value="F:unfolded protein binding"/>
    <property type="evidence" value="ECO:0007669"/>
    <property type="project" value="UniProtKB-UniRule"/>
</dbReference>
<proteinExistence type="inferred from homology"/>